<evidence type="ECO:0000313" key="3">
    <source>
        <dbReference type="Proteomes" id="UP000799537"/>
    </source>
</evidence>
<reference evidence="2" key="1">
    <citation type="journal article" date="2020" name="Stud. Mycol.">
        <title>101 Dothideomycetes genomes: a test case for predicting lifestyles and emergence of pathogens.</title>
        <authorList>
            <person name="Haridas S."/>
            <person name="Albert R."/>
            <person name="Binder M."/>
            <person name="Bloem J."/>
            <person name="Labutti K."/>
            <person name="Salamov A."/>
            <person name="Andreopoulos B."/>
            <person name="Baker S."/>
            <person name="Barry K."/>
            <person name="Bills G."/>
            <person name="Bluhm B."/>
            <person name="Cannon C."/>
            <person name="Castanera R."/>
            <person name="Culley D."/>
            <person name="Daum C."/>
            <person name="Ezra D."/>
            <person name="Gonzalez J."/>
            <person name="Henrissat B."/>
            <person name="Kuo A."/>
            <person name="Liang C."/>
            <person name="Lipzen A."/>
            <person name="Lutzoni F."/>
            <person name="Magnuson J."/>
            <person name="Mondo S."/>
            <person name="Nolan M."/>
            <person name="Ohm R."/>
            <person name="Pangilinan J."/>
            <person name="Park H.-J."/>
            <person name="Ramirez L."/>
            <person name="Alfaro M."/>
            <person name="Sun H."/>
            <person name="Tritt A."/>
            <person name="Yoshinaga Y."/>
            <person name="Zwiers L.-H."/>
            <person name="Turgeon B."/>
            <person name="Goodwin S."/>
            <person name="Spatafora J."/>
            <person name="Crous P."/>
            <person name="Grigoriev I."/>
        </authorList>
    </citation>
    <scope>NUCLEOTIDE SEQUENCE</scope>
    <source>
        <strain evidence="2">ATCC 36951</strain>
    </source>
</reference>
<sequence length="106" mass="12756">MTLQERFNELNRQMARHKAEQGNWASRKQTCIGNIQSLQNQNIDPNNLNARHRHRHELTAWRNRLNEAREKLADLNDLMNRKHGQMQEIQQKLSAHRRQQQPHHRG</sequence>
<dbReference type="RefSeq" id="XP_033666269.1">
    <property type="nucleotide sequence ID" value="XM_033807143.1"/>
</dbReference>
<evidence type="ECO:0000256" key="1">
    <source>
        <dbReference type="SAM" id="MobiDB-lite"/>
    </source>
</evidence>
<dbReference type="AlphaFoldDB" id="A0A6A6CGR5"/>
<organism evidence="2 3">
    <name type="scientific">Zasmidium cellare ATCC 36951</name>
    <dbReference type="NCBI Taxonomy" id="1080233"/>
    <lineage>
        <taxon>Eukaryota</taxon>
        <taxon>Fungi</taxon>
        <taxon>Dikarya</taxon>
        <taxon>Ascomycota</taxon>
        <taxon>Pezizomycotina</taxon>
        <taxon>Dothideomycetes</taxon>
        <taxon>Dothideomycetidae</taxon>
        <taxon>Mycosphaerellales</taxon>
        <taxon>Mycosphaerellaceae</taxon>
        <taxon>Zasmidium</taxon>
    </lineage>
</organism>
<gene>
    <name evidence="2" type="ORF">M409DRAFT_24230</name>
</gene>
<proteinExistence type="predicted"/>
<feature type="compositionally biased region" description="Basic residues" evidence="1">
    <location>
        <begin position="94"/>
        <end position="106"/>
    </location>
</feature>
<feature type="region of interest" description="Disordered" evidence="1">
    <location>
        <begin position="81"/>
        <end position="106"/>
    </location>
</feature>
<dbReference type="Proteomes" id="UP000799537">
    <property type="component" value="Unassembled WGS sequence"/>
</dbReference>
<evidence type="ECO:0000313" key="2">
    <source>
        <dbReference type="EMBL" id="KAF2165380.1"/>
    </source>
</evidence>
<dbReference type="GeneID" id="54560415"/>
<dbReference type="EMBL" id="ML993600">
    <property type="protein sequence ID" value="KAF2165380.1"/>
    <property type="molecule type" value="Genomic_DNA"/>
</dbReference>
<name>A0A6A6CGR5_ZASCE</name>
<protein>
    <submittedName>
        <fullName evidence="2">Uncharacterized protein</fullName>
    </submittedName>
</protein>
<accession>A0A6A6CGR5</accession>
<keyword evidence="3" id="KW-1185">Reference proteome</keyword>